<dbReference type="AlphaFoldDB" id="A0AA36E9C4"/>
<sequence length="323" mass="36071">MGNPLPTRNSPIKSSFEEIGNYVGSVKESNLDTMTNQGDSVKVSNLKQTTIIPSEVSHTESFHKEVQTSDISVNISHMDTNLNMGKGVLNNEALLNQDQVKALKDVSKERHVLLIQDVKKVRKDVNLKIQELREDMGKEVATLNHNYSSLHQKVDIIVGVVTNFVTLYQDLVPKFDKMDDVDITPELLSKKFTLLESTTQKELAPLVKSLNMMPTDTPPISTGVVTRVLSIQIPTSLPKVPTVLSSTTTTSKPILKWVVIGMDEGELSKEEKKAAMEREIEMQRQIQSILRQRANDLPGLKKKEILPNIILTSISKPQLLQGR</sequence>
<gene>
    <name evidence="1" type="ORF">LSALG_LOCUS26429</name>
</gene>
<accession>A0AA36E9C4</accession>
<dbReference type="Proteomes" id="UP001177003">
    <property type="component" value="Chromosome 5"/>
</dbReference>
<organism evidence="1 2">
    <name type="scientific">Lactuca saligna</name>
    <name type="common">Willowleaf lettuce</name>
    <dbReference type="NCBI Taxonomy" id="75948"/>
    <lineage>
        <taxon>Eukaryota</taxon>
        <taxon>Viridiplantae</taxon>
        <taxon>Streptophyta</taxon>
        <taxon>Embryophyta</taxon>
        <taxon>Tracheophyta</taxon>
        <taxon>Spermatophyta</taxon>
        <taxon>Magnoliopsida</taxon>
        <taxon>eudicotyledons</taxon>
        <taxon>Gunneridae</taxon>
        <taxon>Pentapetalae</taxon>
        <taxon>asterids</taxon>
        <taxon>campanulids</taxon>
        <taxon>Asterales</taxon>
        <taxon>Asteraceae</taxon>
        <taxon>Cichorioideae</taxon>
        <taxon>Cichorieae</taxon>
        <taxon>Lactucinae</taxon>
        <taxon>Lactuca</taxon>
    </lineage>
</organism>
<evidence type="ECO:0000313" key="1">
    <source>
        <dbReference type="EMBL" id="CAI9287037.1"/>
    </source>
</evidence>
<dbReference type="EMBL" id="OX465081">
    <property type="protein sequence ID" value="CAI9287037.1"/>
    <property type="molecule type" value="Genomic_DNA"/>
</dbReference>
<keyword evidence="2" id="KW-1185">Reference proteome</keyword>
<reference evidence="1" key="1">
    <citation type="submission" date="2023-04" db="EMBL/GenBank/DDBJ databases">
        <authorList>
            <person name="Vijverberg K."/>
            <person name="Xiong W."/>
            <person name="Schranz E."/>
        </authorList>
    </citation>
    <scope>NUCLEOTIDE SEQUENCE</scope>
</reference>
<name>A0AA36E9C4_LACSI</name>
<evidence type="ECO:0000313" key="2">
    <source>
        <dbReference type="Proteomes" id="UP001177003"/>
    </source>
</evidence>
<protein>
    <submittedName>
        <fullName evidence="1">Uncharacterized protein</fullName>
    </submittedName>
</protein>
<proteinExistence type="predicted"/>